<evidence type="ECO:0000256" key="2">
    <source>
        <dbReference type="SAM" id="MobiDB-lite"/>
    </source>
</evidence>
<protein>
    <recommendedName>
        <fullName evidence="3">Flavin reductase like domain-containing protein</fullName>
    </recommendedName>
</protein>
<dbReference type="GO" id="GO:0010181">
    <property type="term" value="F:FMN binding"/>
    <property type="evidence" value="ECO:0007669"/>
    <property type="project" value="InterPro"/>
</dbReference>
<dbReference type="Proteomes" id="UP000651452">
    <property type="component" value="Unassembled WGS sequence"/>
</dbReference>
<dbReference type="Pfam" id="PF01613">
    <property type="entry name" value="Flavin_Reduct"/>
    <property type="match status" value="1"/>
</dbReference>
<dbReference type="PANTHER" id="PTHR30466:SF1">
    <property type="entry name" value="FMN REDUCTASE (NADH) RUTF"/>
    <property type="match status" value="1"/>
</dbReference>
<dbReference type="EMBL" id="RZGK01000002">
    <property type="protein sequence ID" value="KAF9701476.1"/>
    <property type="molecule type" value="Genomic_DNA"/>
</dbReference>
<dbReference type="InterPro" id="IPR002563">
    <property type="entry name" value="Flavin_Rdtase-like_dom"/>
</dbReference>
<reference evidence="4" key="1">
    <citation type="submission" date="2018-12" db="EMBL/GenBank/DDBJ databases">
        <authorList>
            <person name="Syme R.A."/>
            <person name="Farfan-Caceres L."/>
            <person name="Lichtenzveig J."/>
        </authorList>
    </citation>
    <scope>NUCLEOTIDE SEQUENCE</scope>
    <source>
        <strain evidence="4">Al4</strain>
    </source>
</reference>
<name>A0A8H7JD66_9PLEO</name>
<feature type="domain" description="Flavin reductase like" evidence="3">
    <location>
        <begin position="91"/>
        <end position="260"/>
    </location>
</feature>
<dbReference type="PANTHER" id="PTHR30466">
    <property type="entry name" value="FLAVIN REDUCTASE"/>
    <property type="match status" value="1"/>
</dbReference>
<dbReference type="InterPro" id="IPR012349">
    <property type="entry name" value="Split_barrel_FMN-bd"/>
</dbReference>
<feature type="region of interest" description="Disordered" evidence="2">
    <location>
        <begin position="1"/>
        <end position="42"/>
    </location>
</feature>
<organism evidence="4 5">
    <name type="scientific">Ascochyta lentis</name>
    <dbReference type="NCBI Taxonomy" id="205686"/>
    <lineage>
        <taxon>Eukaryota</taxon>
        <taxon>Fungi</taxon>
        <taxon>Dikarya</taxon>
        <taxon>Ascomycota</taxon>
        <taxon>Pezizomycotina</taxon>
        <taxon>Dothideomycetes</taxon>
        <taxon>Pleosporomycetidae</taxon>
        <taxon>Pleosporales</taxon>
        <taxon>Pleosporineae</taxon>
        <taxon>Didymellaceae</taxon>
        <taxon>Ascochyta</taxon>
    </lineage>
</organism>
<keyword evidence="1" id="KW-0560">Oxidoreductase</keyword>
<dbReference type="OrthoDB" id="2015405at2759"/>
<sequence>MEPPCTSVQRARDSPTLPHTYSDLTERPGPCVVPSQNSPAPRRTATIAHLRCYHATRRLHEDQSIHGFLREHDDAPAIEPAQLKEDVRCLMRKVPASVAVITVAHHDADSGKHVPMGIAVSSLNTVTLDPPTVSFNIKEPSQALNAIRAANGRFRVHFLEALGTGRKIIESFCKGNHPDAYAHRWKHLRMHVPQVDSRSPTTTPSAPRILGKSVRAAADCTLTQELTVGDHVILVAHVTSLKTKDGEAPTIAYVDGTYRSLHSAFVLRHHGELPGAQQPATQTKAQQPVLDRAHELSMAYDYPLLPGEQERREYADRLQTYLKDLRVDNIRDFMKVLQPETRLIARSFGIDMEALFHFCQHGAATKRQQILPEFYGQLSSADMARVVQRATKMVKADARFLNLGYTHLLRLLDVQIGSNSLLPSDILNPLRAEGLVGPFQPSKATLSTSDRLRNIHHMEQAEHALREYLSTLPDREILRSPLPVKLERAGINIRELMHLQGTHTRLKVESCSKFYKDWKIDITGDVSPEEARVVVRRLIAYLGIDRPDVFHKHLSEHVSDMMRNVGVHPLVTGVNATFIIGKIRYLFSPDAPLSSVKDKMENMLQPYFASNVTWDDLESRVKQFVQKLPLRATTWKNIDKLAAMGLSGSTTLSTPLSSTPQTLDSSNLLDTLMAKALKNHHGNGTDEENEAIAFFLQDRYGFDVAARGVAATPEEALARSSADDLEAARLQHQEVKVPIRKYNA</sequence>
<comment type="caution">
    <text evidence="4">The sequence shown here is derived from an EMBL/GenBank/DDBJ whole genome shotgun (WGS) entry which is preliminary data.</text>
</comment>
<dbReference type="SUPFAM" id="SSF50475">
    <property type="entry name" value="FMN-binding split barrel"/>
    <property type="match status" value="1"/>
</dbReference>
<gene>
    <name evidence="4" type="ORF">EKO04_000664</name>
</gene>
<dbReference type="SMART" id="SM00903">
    <property type="entry name" value="Flavin_Reduct"/>
    <property type="match status" value="1"/>
</dbReference>
<dbReference type="InterPro" id="IPR050268">
    <property type="entry name" value="NADH-dep_flavin_reductase"/>
</dbReference>
<evidence type="ECO:0000259" key="3">
    <source>
        <dbReference type="SMART" id="SM00903"/>
    </source>
</evidence>
<evidence type="ECO:0000256" key="1">
    <source>
        <dbReference type="ARBA" id="ARBA00023002"/>
    </source>
</evidence>
<evidence type="ECO:0000313" key="4">
    <source>
        <dbReference type="EMBL" id="KAF9701476.1"/>
    </source>
</evidence>
<proteinExistence type="predicted"/>
<dbReference type="AlphaFoldDB" id="A0A8H7JD66"/>
<dbReference type="GO" id="GO:0042602">
    <property type="term" value="F:riboflavin reductase (NADPH) activity"/>
    <property type="evidence" value="ECO:0007669"/>
    <property type="project" value="TreeGrafter"/>
</dbReference>
<evidence type="ECO:0000313" key="5">
    <source>
        <dbReference type="Proteomes" id="UP000651452"/>
    </source>
</evidence>
<dbReference type="Gene3D" id="2.30.110.10">
    <property type="entry name" value="Electron Transport, Fmn-binding Protein, Chain A"/>
    <property type="match status" value="1"/>
</dbReference>
<reference evidence="4" key="2">
    <citation type="submission" date="2020-09" db="EMBL/GenBank/DDBJ databases">
        <title>Reference genome assembly for Australian Ascochyta lentis isolate Al4.</title>
        <authorList>
            <person name="Lee R.C."/>
            <person name="Farfan-Caceres L.M."/>
            <person name="Debler J.W."/>
            <person name="Williams A.H."/>
            <person name="Henares B.M."/>
        </authorList>
    </citation>
    <scope>NUCLEOTIDE SEQUENCE</scope>
    <source>
        <strain evidence="4">Al4</strain>
    </source>
</reference>
<accession>A0A8H7JD66</accession>
<keyword evidence="5" id="KW-1185">Reference proteome</keyword>